<evidence type="ECO:0000313" key="1">
    <source>
        <dbReference type="EMBL" id="KGQ02209.1"/>
    </source>
</evidence>
<dbReference type="Proteomes" id="UP000030106">
    <property type="component" value="Unassembled WGS sequence"/>
</dbReference>
<organism evidence="1 2">
    <name type="scientific">Beauveria bassiana D1-5</name>
    <dbReference type="NCBI Taxonomy" id="1245745"/>
    <lineage>
        <taxon>Eukaryota</taxon>
        <taxon>Fungi</taxon>
        <taxon>Dikarya</taxon>
        <taxon>Ascomycota</taxon>
        <taxon>Pezizomycotina</taxon>
        <taxon>Sordariomycetes</taxon>
        <taxon>Hypocreomycetidae</taxon>
        <taxon>Hypocreales</taxon>
        <taxon>Cordycipitaceae</taxon>
        <taxon>Beauveria</taxon>
    </lineage>
</organism>
<accession>A0A0A2VN11</accession>
<keyword evidence="1" id="KW-0496">Mitochondrion</keyword>
<protein>
    <submittedName>
        <fullName evidence="1">Uncharacterized protein</fullName>
    </submittedName>
</protein>
<dbReference type="EMBL" id="ANFO01001745">
    <property type="protein sequence ID" value="KGQ02209.1"/>
    <property type="molecule type" value="Genomic_DNA"/>
</dbReference>
<proteinExistence type="predicted"/>
<sequence>MITQDMNIYTYIFQEKLLNKTNTNNSNIISNVLFDIRCSYNIFCGT</sequence>
<comment type="caution">
    <text evidence="1">The sequence shown here is derived from an EMBL/GenBank/DDBJ whole genome shotgun (WGS) entry which is preliminary data.</text>
</comment>
<name>A0A0A2VN11_BEABA</name>
<dbReference type="HOGENOM" id="CLU_3191203_0_0_1"/>
<gene>
    <name evidence="1" type="ORF">BBAD15_m00031</name>
</gene>
<evidence type="ECO:0000313" key="2">
    <source>
        <dbReference type="Proteomes" id="UP000030106"/>
    </source>
</evidence>
<dbReference type="AlphaFoldDB" id="A0A0A2VN11"/>
<reference evidence="1 2" key="1">
    <citation type="submission" date="2012-10" db="EMBL/GenBank/DDBJ databases">
        <title>Genome sequencing and analysis of entomopathogenic fungi Beauveria bassiana D1-5.</title>
        <authorList>
            <person name="Li Q."/>
            <person name="Wang L."/>
            <person name="Zhang Z."/>
            <person name="Wang Q."/>
            <person name="Ren J."/>
            <person name="Wang M."/>
            <person name="Xu W."/>
            <person name="Wang J."/>
            <person name="Lu Y."/>
            <person name="Du Q."/>
            <person name="Sun Z."/>
        </authorList>
    </citation>
    <scope>NUCLEOTIDE SEQUENCE [LARGE SCALE GENOMIC DNA]</scope>
    <source>
        <strain evidence="1 2">D1-5</strain>
    </source>
</reference>
<geneLocation type="mitochondrion" evidence="1"/>